<keyword evidence="1" id="KW-0812">Transmembrane</keyword>
<proteinExistence type="predicted"/>
<feature type="transmembrane region" description="Helical" evidence="1">
    <location>
        <begin position="33"/>
        <end position="54"/>
    </location>
</feature>
<keyword evidence="3" id="KW-1185">Reference proteome</keyword>
<accession>A0ABS4GPA2</accession>
<reference evidence="2 3" key="1">
    <citation type="submission" date="2021-03" db="EMBL/GenBank/DDBJ databases">
        <title>Genomic Encyclopedia of Type Strains, Phase IV (KMG-IV): sequencing the most valuable type-strain genomes for metagenomic binning, comparative biology and taxonomic classification.</title>
        <authorList>
            <person name="Goeker M."/>
        </authorList>
    </citation>
    <scope>NUCLEOTIDE SEQUENCE [LARGE SCALE GENOMIC DNA]</scope>
    <source>
        <strain evidence="2 3">DSM 24738</strain>
    </source>
</reference>
<evidence type="ECO:0000256" key="1">
    <source>
        <dbReference type="SAM" id="Phobius"/>
    </source>
</evidence>
<organism evidence="2 3">
    <name type="scientific">Ammoniphilus resinae</name>
    <dbReference type="NCBI Taxonomy" id="861532"/>
    <lineage>
        <taxon>Bacteria</taxon>
        <taxon>Bacillati</taxon>
        <taxon>Bacillota</taxon>
        <taxon>Bacilli</taxon>
        <taxon>Bacillales</taxon>
        <taxon>Paenibacillaceae</taxon>
        <taxon>Aneurinibacillus group</taxon>
        <taxon>Ammoniphilus</taxon>
    </lineage>
</organism>
<evidence type="ECO:0000313" key="3">
    <source>
        <dbReference type="Proteomes" id="UP001519343"/>
    </source>
</evidence>
<name>A0ABS4GPA2_9BACL</name>
<dbReference type="RefSeq" id="WP_209810170.1">
    <property type="nucleotide sequence ID" value="NZ_JAGGKT010000005.1"/>
</dbReference>
<sequence>MAFLVVIGILIIALVNGVIEVPTLLKQKQKKELWMFSILLLLAVGLGAAVTLHINLPNPFDTITAIYKPLNDYIFRLLQ</sequence>
<keyword evidence="1" id="KW-0472">Membrane</keyword>
<gene>
    <name evidence="2" type="ORF">J2Z37_002104</name>
</gene>
<dbReference type="EMBL" id="JAGGKT010000005">
    <property type="protein sequence ID" value="MBP1932103.1"/>
    <property type="molecule type" value="Genomic_DNA"/>
</dbReference>
<keyword evidence="1" id="KW-1133">Transmembrane helix</keyword>
<protein>
    <submittedName>
        <fullName evidence="2">Uncharacterized membrane protein HdeD (DUF308 family)</fullName>
    </submittedName>
</protein>
<evidence type="ECO:0000313" key="2">
    <source>
        <dbReference type="EMBL" id="MBP1932103.1"/>
    </source>
</evidence>
<dbReference type="Proteomes" id="UP001519343">
    <property type="component" value="Unassembled WGS sequence"/>
</dbReference>
<comment type="caution">
    <text evidence="2">The sequence shown here is derived from an EMBL/GenBank/DDBJ whole genome shotgun (WGS) entry which is preliminary data.</text>
</comment>